<evidence type="ECO:0000256" key="2">
    <source>
        <dbReference type="ARBA" id="ARBA00009320"/>
    </source>
</evidence>
<keyword evidence="5" id="KW-1185">Reference proteome</keyword>
<dbReference type="PANTHER" id="PTHR11825">
    <property type="entry name" value="SUBGROUP IIII AMINOTRANSFERASE"/>
    <property type="match status" value="1"/>
</dbReference>
<proteinExistence type="inferred from homology"/>
<comment type="cofactor">
    <cofactor evidence="1">
        <name>pyridoxal 5'-phosphate</name>
        <dbReference type="ChEBI" id="CHEBI:597326"/>
    </cofactor>
</comment>
<comment type="similarity">
    <text evidence="2">Belongs to the class-IV pyridoxal-phosphate-dependent aminotransferase family.</text>
</comment>
<dbReference type="SUPFAM" id="SSF56752">
    <property type="entry name" value="D-aminoacid aminotransferase-like PLP-dependent enzymes"/>
    <property type="match status" value="1"/>
</dbReference>
<dbReference type="OrthoDB" id="1732691at2759"/>
<keyword evidence="4" id="KW-0808">Transferase</keyword>
<name>A0A3A2ZH23_9EURO</name>
<keyword evidence="4" id="KW-0032">Aminotransferase</keyword>
<evidence type="ECO:0000313" key="4">
    <source>
        <dbReference type="EMBL" id="RJE22402.1"/>
    </source>
</evidence>
<dbReference type="EMBL" id="MVGC01000170">
    <property type="protein sequence ID" value="RJE22402.1"/>
    <property type="molecule type" value="Genomic_DNA"/>
</dbReference>
<evidence type="ECO:0000256" key="3">
    <source>
        <dbReference type="ARBA" id="ARBA00022898"/>
    </source>
</evidence>
<dbReference type="InterPro" id="IPR005786">
    <property type="entry name" value="B_amino_transII"/>
</dbReference>
<dbReference type="PANTHER" id="PTHR11825:SF69">
    <property type="entry name" value="BRANCHED-CHAIN-AMINO-ACID AMINOTRANSFERASE"/>
    <property type="match status" value="1"/>
</dbReference>
<accession>A0A3A2ZH23</accession>
<comment type="caution">
    <text evidence="4">The sequence shown here is derived from an EMBL/GenBank/DDBJ whole genome shotgun (WGS) entry which is preliminary data.</text>
</comment>
<dbReference type="InterPro" id="IPR043132">
    <property type="entry name" value="BCAT-like_C"/>
</dbReference>
<evidence type="ECO:0000313" key="5">
    <source>
        <dbReference type="Proteomes" id="UP000266188"/>
    </source>
</evidence>
<reference evidence="5" key="1">
    <citation type="submission" date="2017-02" db="EMBL/GenBank/DDBJ databases">
        <authorList>
            <person name="Tafer H."/>
            <person name="Lopandic K."/>
        </authorList>
    </citation>
    <scope>NUCLEOTIDE SEQUENCE [LARGE SCALE GENOMIC DNA]</scope>
    <source>
        <strain evidence="5">CBS 366.77</strain>
    </source>
</reference>
<protein>
    <submittedName>
        <fullName evidence="4">Branched-chain-amino-acid aminotransferase</fullName>
    </submittedName>
</protein>
<dbReference type="AlphaFoldDB" id="A0A3A2ZH23"/>
<keyword evidence="3" id="KW-0663">Pyridoxal phosphate</keyword>
<dbReference type="GO" id="GO:0004084">
    <property type="term" value="F:branched-chain-amino-acid transaminase activity"/>
    <property type="evidence" value="ECO:0007669"/>
    <property type="project" value="InterPro"/>
</dbReference>
<organism evidence="4 5">
    <name type="scientific">Aspergillus sclerotialis</name>
    <dbReference type="NCBI Taxonomy" id="2070753"/>
    <lineage>
        <taxon>Eukaryota</taxon>
        <taxon>Fungi</taxon>
        <taxon>Dikarya</taxon>
        <taxon>Ascomycota</taxon>
        <taxon>Pezizomycotina</taxon>
        <taxon>Eurotiomycetes</taxon>
        <taxon>Eurotiomycetidae</taxon>
        <taxon>Eurotiales</taxon>
        <taxon>Aspergillaceae</taxon>
        <taxon>Aspergillus</taxon>
        <taxon>Aspergillus subgen. Polypaecilum</taxon>
    </lineage>
</organism>
<dbReference type="InterPro" id="IPR036038">
    <property type="entry name" value="Aminotransferase-like"/>
</dbReference>
<gene>
    <name evidence="4" type="ORF">PHISCL_05263</name>
</gene>
<dbReference type="Gene3D" id="3.20.10.10">
    <property type="entry name" value="D-amino Acid Aminotransferase, subunit A, domain 2"/>
    <property type="match status" value="1"/>
</dbReference>
<dbReference type="GO" id="GO:0009098">
    <property type="term" value="P:L-leucine biosynthetic process"/>
    <property type="evidence" value="ECO:0007669"/>
    <property type="project" value="TreeGrafter"/>
</dbReference>
<dbReference type="STRING" id="2070753.A0A3A2ZH23"/>
<sequence length="143" mass="15791">MNFFVIWRTEKGLLQLVTPSLDEHTILPGVTRQSVLDLARERLSVFASVDLPNGVEPVETVELTFTIHDIAKAAEEGRLVASFGVGTAASVVPVHEIHHESQKIVVESNASPHVSLLQRWMTNITCGREQSPWTHLVDESSSL</sequence>
<evidence type="ECO:0000256" key="1">
    <source>
        <dbReference type="ARBA" id="ARBA00001933"/>
    </source>
</evidence>
<dbReference type="GO" id="GO:0005739">
    <property type="term" value="C:mitochondrion"/>
    <property type="evidence" value="ECO:0007669"/>
    <property type="project" value="TreeGrafter"/>
</dbReference>
<dbReference type="GO" id="GO:0009099">
    <property type="term" value="P:L-valine biosynthetic process"/>
    <property type="evidence" value="ECO:0007669"/>
    <property type="project" value="TreeGrafter"/>
</dbReference>
<dbReference type="Proteomes" id="UP000266188">
    <property type="component" value="Unassembled WGS sequence"/>
</dbReference>